<keyword evidence="1" id="KW-1133">Transmembrane helix</keyword>
<reference evidence="2" key="1">
    <citation type="journal article" date="2021" name="Viruses">
        <title>Identification and Full Characterisation of Two Novel Crustacean Infecting Members of the Family Nudiviridae Provides Support for Two Subfamilies.</title>
        <authorList>
            <person name="Bateman K.S."/>
            <person name="Kerr R."/>
            <person name="Stentiford G.D."/>
            <person name="Bean T.P."/>
            <person name="Hooper C."/>
            <person name="Van Eynde B."/>
            <person name="Delbare D."/>
            <person name="Bojko J."/>
            <person name="Christiaens O."/>
            <person name="Taning C.N.T."/>
            <person name="Smagghe G."/>
            <person name="van Oers M.M."/>
            <person name="van Aerle R."/>
        </authorList>
    </citation>
    <scope>NUCLEOTIDE SEQUENCE</scope>
    <source>
        <strain evidence="2">AN1</strain>
    </source>
</reference>
<evidence type="ECO:0000313" key="3">
    <source>
        <dbReference type="Proteomes" id="UP000831195"/>
    </source>
</evidence>
<dbReference type="EMBL" id="MZ311577">
    <property type="protein sequence ID" value="UBZ25568.1"/>
    <property type="molecule type" value="Genomic_DNA"/>
</dbReference>
<name>A0AAE8Y3D7_9VIRU</name>
<proteinExistence type="predicted"/>
<dbReference type="Pfam" id="PF05820">
    <property type="entry name" value="Ac81"/>
    <property type="match status" value="1"/>
</dbReference>
<feature type="transmembrane region" description="Helical" evidence="1">
    <location>
        <begin position="108"/>
        <end position="135"/>
    </location>
</feature>
<accession>A0AAE8Y3D7</accession>
<protein>
    <submittedName>
        <fullName evidence="2">Ac81-like protein</fullName>
    </submittedName>
</protein>
<evidence type="ECO:0000256" key="1">
    <source>
        <dbReference type="SAM" id="Phobius"/>
    </source>
</evidence>
<dbReference type="Proteomes" id="UP000831195">
    <property type="component" value="Segment"/>
</dbReference>
<sequence length="155" mass="17925">MNTLSLYTKYLNKFINIFNHNYITVPSHDIEIHPGNFRYGTHHTLGSYAKKSHLISSISLCDPCINRLLEASYNLSRTWFFPIVNCETLSRGLVQQVPISYQTIMGTIIVSSFILSIHYPFMLIICIVFIIWLIYMNNITPQADSYECIHLTNKS</sequence>
<gene>
    <name evidence="2" type="ORF">CcNV_083</name>
</gene>
<keyword evidence="3" id="KW-1185">Reference proteome</keyword>
<organism evidence="2 3">
    <name type="scientific">Crangon crangon nudivirus</name>
    <dbReference type="NCBI Taxonomy" id="2880838"/>
    <lineage>
        <taxon>Viruses</taxon>
        <taxon>Viruses incertae sedis</taxon>
        <taxon>Naldaviricetes</taxon>
        <taxon>Lefavirales</taxon>
        <taxon>Nudiviridae</taxon>
        <taxon>Gammanudivirus</taxon>
        <taxon>Gammanudivirus cracrangonis</taxon>
    </lineage>
</organism>
<dbReference type="InterPro" id="IPR008563">
    <property type="entry name" value="AcMNPV_AC81"/>
</dbReference>
<keyword evidence="1" id="KW-0472">Membrane</keyword>
<evidence type="ECO:0000313" key="2">
    <source>
        <dbReference type="EMBL" id="UBZ25568.1"/>
    </source>
</evidence>
<keyword evidence="1" id="KW-0812">Transmembrane</keyword>